<evidence type="ECO:0000256" key="2">
    <source>
        <dbReference type="ARBA" id="ARBA00022694"/>
    </source>
</evidence>
<evidence type="ECO:0000256" key="4">
    <source>
        <dbReference type="PIRNR" id="PIRNR017250"/>
    </source>
</evidence>
<dbReference type="Gene3D" id="3.40.1350.10">
    <property type="match status" value="1"/>
</dbReference>
<dbReference type="InterPro" id="IPR036167">
    <property type="entry name" value="tRNA_intron_Endo_cat-like_sf"/>
</dbReference>
<gene>
    <name evidence="8" type="ORF">TKK_008879</name>
</gene>
<dbReference type="InterPro" id="IPR006676">
    <property type="entry name" value="tRNA_splic"/>
</dbReference>
<dbReference type="Pfam" id="PF26577">
    <property type="entry name" value="TSEN34_N"/>
    <property type="match status" value="1"/>
</dbReference>
<name>A0ABD2WW36_9HYME</name>
<sequence>MTENKINLVVSGSDVLVWSADEWLELRQKHRIIANCIGSIAKNSRQINVSGLPLLLQPEETKLLLEKNIGHLVSLPILKETPSDSLKKKFENYRNKLYEEQQECLKNQRMTQIVSMMDRIIDGKKRKMLGLNTSKRKRKQSLDDETEKSLESINIDRNALIEEEMAKLPKLDKSDALVQTHTAFPWHSGGIKIEDWSYPNNEEEILRYKVFKDLWEKGFYITSGDKFGCDFLVYPGDPIMFHSQFMIMCRRRDEKMYVTNLIFDMRGGNNVRKTTVYATLSKNGEEVEYFSSRWAGS</sequence>
<dbReference type="InterPro" id="IPR006677">
    <property type="entry name" value="tRNA_intron_Endonuc_cat-like"/>
</dbReference>
<dbReference type="SUPFAM" id="SSF53032">
    <property type="entry name" value="tRNA-intron endonuclease catalytic domain-like"/>
    <property type="match status" value="1"/>
</dbReference>
<reference evidence="8 9" key="1">
    <citation type="journal article" date="2024" name="bioRxiv">
        <title>A reference genome for Trichogramma kaykai: A tiny desert-dwelling parasitoid wasp with competing sex-ratio distorters.</title>
        <authorList>
            <person name="Culotta J."/>
            <person name="Lindsey A.R."/>
        </authorList>
    </citation>
    <scope>NUCLEOTIDE SEQUENCE [LARGE SCALE GENOMIC DNA]</scope>
    <source>
        <strain evidence="8 9">KSX58</strain>
    </source>
</reference>
<feature type="active site" evidence="5">
    <location>
        <position position="234"/>
    </location>
</feature>
<keyword evidence="2 4" id="KW-0819">tRNA processing</keyword>
<proteinExistence type="inferred from homology"/>
<accession>A0ABD2WW36</accession>
<comment type="caution">
    <text evidence="8">The sequence shown here is derived from an EMBL/GenBank/DDBJ whole genome shotgun (WGS) entry which is preliminary data.</text>
</comment>
<dbReference type="CDD" id="cd22363">
    <property type="entry name" value="tRNA-intron_lyase_C"/>
    <property type="match status" value="1"/>
</dbReference>
<evidence type="ECO:0000259" key="6">
    <source>
        <dbReference type="Pfam" id="PF01974"/>
    </source>
</evidence>
<evidence type="ECO:0000256" key="3">
    <source>
        <dbReference type="ARBA" id="ARBA00023239"/>
    </source>
</evidence>
<dbReference type="AlphaFoldDB" id="A0ABD2WW36"/>
<feature type="active site" evidence="5">
    <location>
        <position position="242"/>
    </location>
</feature>
<dbReference type="InterPro" id="IPR011856">
    <property type="entry name" value="tRNA_endonuc-like_dom_sf"/>
</dbReference>
<evidence type="ECO:0000256" key="5">
    <source>
        <dbReference type="PIRSR" id="PIRSR017250-50"/>
    </source>
</evidence>
<dbReference type="PIRSF" id="PIRSF017250">
    <property type="entry name" value="tRNA_splic_SEN34"/>
    <property type="match status" value="1"/>
</dbReference>
<dbReference type="EMBL" id="JBJJXI010000066">
    <property type="protein sequence ID" value="KAL3397311.1"/>
    <property type="molecule type" value="Genomic_DNA"/>
</dbReference>
<evidence type="ECO:0000313" key="9">
    <source>
        <dbReference type="Proteomes" id="UP001627154"/>
    </source>
</evidence>
<keyword evidence="9" id="KW-1185">Reference proteome</keyword>
<evidence type="ECO:0000259" key="7">
    <source>
        <dbReference type="Pfam" id="PF26577"/>
    </source>
</evidence>
<dbReference type="PANTHER" id="PTHR13070">
    <property type="entry name" value="TRNA-SPLICING ENDONUCLEASE SUBUNIT SEN34-RELATED"/>
    <property type="match status" value="1"/>
</dbReference>
<protein>
    <recommendedName>
        <fullName evidence="4">tRNA-splicing endonuclease subunit Sen34</fullName>
        <ecNumber evidence="4">4.6.1.16</ecNumber>
    </recommendedName>
</protein>
<dbReference type="GO" id="GO:0000214">
    <property type="term" value="C:tRNA-intron endonuclease complex"/>
    <property type="evidence" value="ECO:0007669"/>
    <property type="project" value="UniProtKB-UniRule"/>
</dbReference>
<dbReference type="EC" id="4.6.1.16" evidence="4"/>
<evidence type="ECO:0000313" key="8">
    <source>
        <dbReference type="EMBL" id="KAL3397311.1"/>
    </source>
</evidence>
<dbReference type="InterPro" id="IPR016690">
    <property type="entry name" value="TSEN34"/>
</dbReference>
<comment type="similarity">
    <text evidence="1 4">Belongs to the tRNA-intron endonuclease family.</text>
</comment>
<organism evidence="8 9">
    <name type="scientific">Trichogramma kaykai</name>
    <dbReference type="NCBI Taxonomy" id="54128"/>
    <lineage>
        <taxon>Eukaryota</taxon>
        <taxon>Metazoa</taxon>
        <taxon>Ecdysozoa</taxon>
        <taxon>Arthropoda</taxon>
        <taxon>Hexapoda</taxon>
        <taxon>Insecta</taxon>
        <taxon>Pterygota</taxon>
        <taxon>Neoptera</taxon>
        <taxon>Endopterygota</taxon>
        <taxon>Hymenoptera</taxon>
        <taxon>Apocrita</taxon>
        <taxon>Proctotrupomorpha</taxon>
        <taxon>Chalcidoidea</taxon>
        <taxon>Trichogrammatidae</taxon>
        <taxon>Trichogramma</taxon>
    </lineage>
</organism>
<feature type="domain" description="TSEN34 N-terminal" evidence="7">
    <location>
        <begin position="6"/>
        <end position="74"/>
    </location>
</feature>
<dbReference type="InterPro" id="IPR059049">
    <property type="entry name" value="TSEN34_N"/>
</dbReference>
<evidence type="ECO:0000256" key="1">
    <source>
        <dbReference type="ARBA" id="ARBA00008078"/>
    </source>
</evidence>
<dbReference type="NCBIfam" id="TIGR00324">
    <property type="entry name" value="endA"/>
    <property type="match status" value="1"/>
</dbReference>
<feature type="domain" description="tRNA intron endonuclease catalytic" evidence="6">
    <location>
        <begin position="206"/>
        <end position="289"/>
    </location>
</feature>
<dbReference type="GO" id="GO:0000213">
    <property type="term" value="F:tRNA-intron lyase activity"/>
    <property type="evidence" value="ECO:0007669"/>
    <property type="project" value="UniProtKB-UniRule"/>
</dbReference>
<keyword evidence="3 4" id="KW-0456">Lyase</keyword>
<dbReference type="Pfam" id="PF01974">
    <property type="entry name" value="tRNA_int_endo"/>
    <property type="match status" value="1"/>
</dbReference>
<dbReference type="GO" id="GO:0000379">
    <property type="term" value="P:tRNA-type intron splice site recognition and cleavage"/>
    <property type="evidence" value="ECO:0007669"/>
    <property type="project" value="UniProtKB-UniRule"/>
</dbReference>
<comment type="function">
    <text evidence="4">Constitutes one of the two catalytic subunit of the tRNA-splicing endonuclease complex, a complex responsible for identification and cleavage of the splice sites in pre-tRNA. It cleaves pre-tRNA at the 5'- and 3'-splice sites to release the intron. The products are an intron and two tRNA half-molecules bearing 2',3'-cyclic phosphate and 5'-OH termini. There are no conserved sequences at the splice sites, but the intron is invariably located at the same site in the gene, placing the splice sites an invariant distance from the constant structural features of the tRNA body.</text>
</comment>
<dbReference type="PANTHER" id="PTHR13070:SF0">
    <property type="entry name" value="TRNA-SPLICING ENDONUCLEASE SUBUNIT SEN34"/>
    <property type="match status" value="1"/>
</dbReference>
<dbReference type="Proteomes" id="UP001627154">
    <property type="component" value="Unassembled WGS sequence"/>
</dbReference>
<feature type="active site" evidence="5">
    <location>
        <position position="273"/>
    </location>
</feature>